<dbReference type="PANTHER" id="PTHR18901">
    <property type="entry name" value="2-DEOXYGLUCOSE-6-PHOSPHATE PHOSPHATASE 2"/>
    <property type="match status" value="1"/>
</dbReference>
<dbReference type="NCBIfam" id="TIGR01509">
    <property type="entry name" value="HAD-SF-IA-v3"/>
    <property type="match status" value="1"/>
</dbReference>
<dbReference type="InterPro" id="IPR023198">
    <property type="entry name" value="PGP-like_dom2"/>
</dbReference>
<sequence length="244" mass="26766">MRHSPSCRRSINPSTTPAPAAIFWDMDGTLVDTEPLWERFTYELSERMGRRLTPALRETTIGGSFGHTVQVCANHAGLSVTEDDHPRYRAFMYERMAELMHAELAPNPGVTRLLADLAARDLPMLVTTNTERVLADLSIAAVGTHFFSGSVAGDEVPSPKPAPDMYLRAAQQVGADPADCLVFEDSFTGMTAAVAAGCRVIGLPWYADTVVPEGVVTLESLHERNDFEGVDADTVFAWFHQLER</sequence>
<dbReference type="InterPro" id="IPR036412">
    <property type="entry name" value="HAD-like_sf"/>
</dbReference>
<dbReference type="SFLD" id="SFLDG01129">
    <property type="entry name" value="C1.5:_HAD__Beta-PGM__Phosphata"/>
    <property type="match status" value="1"/>
</dbReference>
<dbReference type="CDD" id="cd07505">
    <property type="entry name" value="HAD_BPGM-like"/>
    <property type="match status" value="1"/>
</dbReference>
<evidence type="ECO:0000313" key="2">
    <source>
        <dbReference type="Proteomes" id="UP001205965"/>
    </source>
</evidence>
<dbReference type="Gene3D" id="1.10.150.240">
    <property type="entry name" value="Putative phosphatase, domain 2"/>
    <property type="match status" value="1"/>
</dbReference>
<dbReference type="PANTHER" id="PTHR18901:SF38">
    <property type="entry name" value="PSEUDOURIDINE-5'-PHOSPHATASE"/>
    <property type="match status" value="1"/>
</dbReference>
<accession>A0ABT2FW70</accession>
<dbReference type="SUPFAM" id="SSF56784">
    <property type="entry name" value="HAD-like"/>
    <property type="match status" value="1"/>
</dbReference>
<dbReference type="Pfam" id="PF00702">
    <property type="entry name" value="Hydrolase"/>
    <property type="match status" value="1"/>
</dbReference>
<dbReference type="EMBL" id="JANWTC010000004">
    <property type="protein sequence ID" value="MCS5479489.1"/>
    <property type="molecule type" value="Genomic_DNA"/>
</dbReference>
<dbReference type="SFLD" id="SFLDS00003">
    <property type="entry name" value="Haloacid_Dehalogenase"/>
    <property type="match status" value="1"/>
</dbReference>
<organism evidence="1 2">
    <name type="scientific">Corynebacterium lemuris</name>
    <dbReference type="NCBI Taxonomy" id="1859292"/>
    <lineage>
        <taxon>Bacteria</taxon>
        <taxon>Bacillati</taxon>
        <taxon>Actinomycetota</taxon>
        <taxon>Actinomycetes</taxon>
        <taxon>Mycobacteriales</taxon>
        <taxon>Corynebacteriaceae</taxon>
        <taxon>Corynebacterium</taxon>
    </lineage>
</organism>
<protein>
    <submittedName>
        <fullName evidence="1">HAD family phosphatase</fullName>
    </submittedName>
</protein>
<dbReference type="InterPro" id="IPR006439">
    <property type="entry name" value="HAD-SF_hydro_IA"/>
</dbReference>
<dbReference type="Proteomes" id="UP001205965">
    <property type="component" value="Unassembled WGS sequence"/>
</dbReference>
<dbReference type="SFLD" id="SFLDG01135">
    <property type="entry name" value="C1.5.6:_HAD__Beta-PGM__Phospha"/>
    <property type="match status" value="1"/>
</dbReference>
<name>A0ABT2FW70_9CORY</name>
<dbReference type="Gene3D" id="3.40.50.1000">
    <property type="entry name" value="HAD superfamily/HAD-like"/>
    <property type="match status" value="1"/>
</dbReference>
<evidence type="ECO:0000313" key="1">
    <source>
        <dbReference type="EMBL" id="MCS5479489.1"/>
    </source>
</evidence>
<dbReference type="InterPro" id="IPR023214">
    <property type="entry name" value="HAD_sf"/>
</dbReference>
<proteinExistence type="predicted"/>
<keyword evidence="2" id="KW-1185">Reference proteome</keyword>
<gene>
    <name evidence="1" type="ORF">NYP18_07445</name>
</gene>
<comment type="caution">
    <text evidence="1">The sequence shown here is derived from an EMBL/GenBank/DDBJ whole genome shotgun (WGS) entry which is preliminary data.</text>
</comment>
<reference evidence="1 2" key="1">
    <citation type="submission" date="2022-08" db="EMBL/GenBank/DDBJ databases">
        <title>YIM 101645 draft genome.</title>
        <authorList>
            <person name="Chen X."/>
        </authorList>
    </citation>
    <scope>NUCLEOTIDE SEQUENCE [LARGE SCALE GENOMIC DNA]</scope>
    <source>
        <strain evidence="1 2">YIM 101645</strain>
    </source>
</reference>